<dbReference type="PANTHER" id="PTHR23516:SF1">
    <property type="entry name" value="MOLYBDATE-ANION TRANSPORTER"/>
    <property type="match status" value="1"/>
</dbReference>
<evidence type="ECO:0000256" key="12">
    <source>
        <dbReference type="SAM" id="Phobius"/>
    </source>
</evidence>
<protein>
    <recommendedName>
        <fullName evidence="3">Molybdate-anion transporter</fullName>
    </recommendedName>
    <alternativeName>
        <fullName evidence="10">Major facilitator superfamily domain-containing protein 5</fullName>
    </alternativeName>
    <alternativeName>
        <fullName evidence="11">Molybdate transporter 2 homolog</fullName>
    </alternativeName>
</protein>
<keyword evidence="9 12" id="KW-0472">Membrane</keyword>
<evidence type="ECO:0000256" key="5">
    <source>
        <dbReference type="ARBA" id="ARBA00022475"/>
    </source>
</evidence>
<evidence type="ECO:0000256" key="8">
    <source>
        <dbReference type="ARBA" id="ARBA00023065"/>
    </source>
</evidence>
<dbReference type="Pfam" id="PF05631">
    <property type="entry name" value="MFS_5"/>
    <property type="match status" value="1"/>
</dbReference>
<keyword evidence="14" id="KW-1185">Reference proteome</keyword>
<keyword evidence="5" id="KW-1003">Cell membrane</keyword>
<feature type="transmembrane region" description="Helical" evidence="12">
    <location>
        <begin position="44"/>
        <end position="66"/>
    </location>
</feature>
<keyword evidence="8" id="KW-0406">Ion transport</keyword>
<name>A0A9W6TFP4_9STRA</name>
<organism evidence="13 14">
    <name type="scientific">Phytophthora lilii</name>
    <dbReference type="NCBI Taxonomy" id="2077276"/>
    <lineage>
        <taxon>Eukaryota</taxon>
        <taxon>Sar</taxon>
        <taxon>Stramenopiles</taxon>
        <taxon>Oomycota</taxon>
        <taxon>Peronosporomycetes</taxon>
        <taxon>Peronosporales</taxon>
        <taxon>Peronosporaceae</taxon>
        <taxon>Phytophthora</taxon>
    </lineage>
</organism>
<dbReference type="SUPFAM" id="SSF103473">
    <property type="entry name" value="MFS general substrate transporter"/>
    <property type="match status" value="1"/>
</dbReference>
<keyword evidence="6 12" id="KW-0812">Transmembrane</keyword>
<comment type="function">
    <text evidence="1">Mediates high-affinity intracellular uptake of the rare oligo-element molybdenum.</text>
</comment>
<keyword evidence="4" id="KW-0813">Transport</keyword>
<evidence type="ECO:0000313" key="13">
    <source>
        <dbReference type="EMBL" id="GMF11731.1"/>
    </source>
</evidence>
<accession>A0A9W6TFP4</accession>
<evidence type="ECO:0000256" key="10">
    <source>
        <dbReference type="ARBA" id="ARBA00030646"/>
    </source>
</evidence>
<evidence type="ECO:0000256" key="4">
    <source>
        <dbReference type="ARBA" id="ARBA00022448"/>
    </source>
</evidence>
<reference evidence="13" key="1">
    <citation type="submission" date="2023-04" db="EMBL/GenBank/DDBJ databases">
        <title>Phytophthora lilii NBRC 32176.</title>
        <authorList>
            <person name="Ichikawa N."/>
            <person name="Sato H."/>
            <person name="Tonouchi N."/>
        </authorList>
    </citation>
    <scope>NUCLEOTIDE SEQUENCE</scope>
    <source>
        <strain evidence="13">NBRC 32176</strain>
    </source>
</reference>
<evidence type="ECO:0000256" key="7">
    <source>
        <dbReference type="ARBA" id="ARBA00022989"/>
    </source>
</evidence>
<comment type="caution">
    <text evidence="13">The sequence shown here is derived from an EMBL/GenBank/DDBJ whole genome shotgun (WGS) entry which is preliminary data.</text>
</comment>
<evidence type="ECO:0000256" key="3">
    <source>
        <dbReference type="ARBA" id="ARBA00021242"/>
    </source>
</evidence>
<dbReference type="GO" id="GO:0005886">
    <property type="term" value="C:plasma membrane"/>
    <property type="evidence" value="ECO:0007669"/>
    <property type="project" value="UniProtKB-SubCell"/>
</dbReference>
<evidence type="ECO:0000256" key="9">
    <source>
        <dbReference type="ARBA" id="ARBA00023136"/>
    </source>
</evidence>
<dbReference type="GO" id="GO:0015098">
    <property type="term" value="F:molybdate ion transmembrane transporter activity"/>
    <property type="evidence" value="ECO:0007669"/>
    <property type="project" value="InterPro"/>
</dbReference>
<comment type="subcellular location">
    <subcellularLocation>
        <location evidence="2">Cell membrane</location>
        <topology evidence="2">Multi-pass membrane protein</topology>
    </subcellularLocation>
</comment>
<evidence type="ECO:0000256" key="1">
    <source>
        <dbReference type="ARBA" id="ARBA00003019"/>
    </source>
</evidence>
<dbReference type="Gene3D" id="1.20.1250.20">
    <property type="entry name" value="MFS general substrate transporter like domains"/>
    <property type="match status" value="1"/>
</dbReference>
<feature type="transmembrane region" description="Helical" evidence="12">
    <location>
        <begin position="126"/>
        <end position="150"/>
    </location>
</feature>
<dbReference type="PANTHER" id="PTHR23516">
    <property type="entry name" value="SAM (S-ADENOSYL METHIONINE) TRANSPORTER"/>
    <property type="match status" value="1"/>
</dbReference>
<dbReference type="GO" id="GO:0006811">
    <property type="term" value="P:monoatomic ion transport"/>
    <property type="evidence" value="ECO:0007669"/>
    <property type="project" value="UniProtKB-KW"/>
</dbReference>
<dbReference type="Proteomes" id="UP001165083">
    <property type="component" value="Unassembled WGS sequence"/>
</dbReference>
<dbReference type="OrthoDB" id="263957at2759"/>
<dbReference type="InterPro" id="IPR008509">
    <property type="entry name" value="MOT2/MFSD5"/>
</dbReference>
<evidence type="ECO:0000313" key="14">
    <source>
        <dbReference type="Proteomes" id="UP001165083"/>
    </source>
</evidence>
<proteinExistence type="predicted"/>
<sequence length="157" mass="17073">MKVLLAGRVLGGISTSLLFSAFESWMVTEHRARGFAEYYLGKTFALGSEINGIVAVIAGLVAQVAADEFGDIGPFRVAVFVTALAAAFVFFWGENYGSETETVYTPMEKVATSKDRKEVTGLQLDAYALGLCYSLFEGAMYVFGTLPWCLSDFDQIT</sequence>
<dbReference type="InterPro" id="IPR036259">
    <property type="entry name" value="MFS_trans_sf"/>
</dbReference>
<dbReference type="EMBL" id="BSXW01000086">
    <property type="protein sequence ID" value="GMF11731.1"/>
    <property type="molecule type" value="Genomic_DNA"/>
</dbReference>
<evidence type="ECO:0000256" key="11">
    <source>
        <dbReference type="ARBA" id="ARBA00032555"/>
    </source>
</evidence>
<keyword evidence="7 12" id="KW-1133">Transmembrane helix</keyword>
<evidence type="ECO:0000256" key="6">
    <source>
        <dbReference type="ARBA" id="ARBA00022692"/>
    </source>
</evidence>
<feature type="transmembrane region" description="Helical" evidence="12">
    <location>
        <begin position="73"/>
        <end position="93"/>
    </location>
</feature>
<evidence type="ECO:0000256" key="2">
    <source>
        <dbReference type="ARBA" id="ARBA00004651"/>
    </source>
</evidence>
<gene>
    <name evidence="13" type="ORF">Plil01_000240800</name>
</gene>
<dbReference type="AlphaFoldDB" id="A0A9W6TFP4"/>